<evidence type="ECO:0000313" key="2">
    <source>
        <dbReference type="Proteomes" id="UP000004619"/>
    </source>
</evidence>
<reference evidence="1" key="1">
    <citation type="submission" date="2009-08" db="EMBL/GenBank/DDBJ databases">
        <authorList>
            <person name="Weinstock G."/>
            <person name="Sodergren E."/>
            <person name="Clifton S."/>
            <person name="Fulton L."/>
            <person name="Fulton B."/>
            <person name="Courtney L."/>
            <person name="Fronick C."/>
            <person name="Harrison M."/>
            <person name="Strong C."/>
            <person name="Farmer C."/>
            <person name="Delahaunty K."/>
            <person name="Markovic C."/>
            <person name="Hall O."/>
            <person name="Minx P."/>
            <person name="Tomlinson C."/>
            <person name="Mitreva M."/>
            <person name="Nelson J."/>
            <person name="Hou S."/>
            <person name="Wollam A."/>
            <person name="Pepin K.H."/>
            <person name="Johnson M."/>
            <person name="Bhonagiri V."/>
            <person name="Nash W.E."/>
            <person name="Warren W."/>
            <person name="Chinwalla A."/>
            <person name="Mardis E.R."/>
            <person name="Wilson R.K."/>
        </authorList>
    </citation>
    <scope>NUCLEOTIDE SEQUENCE [LARGE SCALE GENOMIC DNA]</scope>
    <source>
        <strain evidence="1">A2-165</strain>
    </source>
</reference>
<name>C7H5V6_FAED2</name>
<comment type="caution">
    <text evidence="1">The sequence shown here is derived from an EMBL/GenBank/DDBJ whole genome shotgun (WGS) entry which is preliminary data.</text>
</comment>
<evidence type="ECO:0000313" key="1">
    <source>
        <dbReference type="EMBL" id="EEU96660.1"/>
    </source>
</evidence>
<proteinExistence type="predicted"/>
<sequence>MPVGLCWTHKVLCCVNQLGPATEANKISKKFSKKVDERMKMRYTVYC</sequence>
<dbReference type="HOGENOM" id="CLU_3168305_0_0_9"/>
<keyword evidence="2" id="KW-1185">Reference proteome</keyword>
<dbReference type="AlphaFoldDB" id="C7H5V6"/>
<protein>
    <submittedName>
        <fullName evidence="1">Uncharacterized protein</fullName>
    </submittedName>
</protein>
<organism evidence="1 2">
    <name type="scientific">Faecalibacterium duncaniae (strain DSM 17677 / JCM 31915 / A2-165)</name>
    <name type="common">Faecalibacterium prausnitzii</name>
    <dbReference type="NCBI Taxonomy" id="411483"/>
    <lineage>
        <taxon>Bacteria</taxon>
        <taxon>Bacillati</taxon>
        <taxon>Bacillota</taxon>
        <taxon>Clostridia</taxon>
        <taxon>Eubacteriales</taxon>
        <taxon>Oscillospiraceae</taxon>
        <taxon>Faecalibacterium</taxon>
    </lineage>
</organism>
<dbReference type="STRING" id="411483.FAEPRAA2165_01680"/>
<dbReference type="Proteomes" id="UP000004619">
    <property type="component" value="Unassembled WGS sequence"/>
</dbReference>
<dbReference type="EMBL" id="ACOP02000046">
    <property type="protein sequence ID" value="EEU96660.1"/>
    <property type="molecule type" value="Genomic_DNA"/>
</dbReference>
<accession>C7H5V6</accession>
<gene>
    <name evidence="1" type="ORF">FAEPRAA2165_01680</name>
</gene>